<evidence type="ECO:0000313" key="2">
    <source>
        <dbReference type="EMBL" id="KAK0501749.1"/>
    </source>
</evidence>
<gene>
    <name evidence="2" type="ORF">EDD18DRAFT_1144185</name>
</gene>
<sequence length="72" mass="7934">MFSSSSCSATTGRVCLSSLLALFCTRVTVDDAAESDGATWCWGIFFENDDKKVLFMAANQGRMEAQVLELHY</sequence>
<protein>
    <recommendedName>
        <fullName evidence="4">Secreted protein</fullName>
    </recommendedName>
</protein>
<dbReference type="AlphaFoldDB" id="A0AA39UXD1"/>
<name>A0AA39UXD1_9AGAR</name>
<reference evidence="2" key="1">
    <citation type="submission" date="2023-06" db="EMBL/GenBank/DDBJ databases">
        <authorList>
            <consortium name="Lawrence Berkeley National Laboratory"/>
            <person name="Ahrendt S."/>
            <person name="Sahu N."/>
            <person name="Indic B."/>
            <person name="Wong-Bajracharya J."/>
            <person name="Merenyi Z."/>
            <person name="Ke H.-M."/>
            <person name="Monk M."/>
            <person name="Kocsube S."/>
            <person name="Drula E."/>
            <person name="Lipzen A."/>
            <person name="Balint B."/>
            <person name="Henrissat B."/>
            <person name="Andreopoulos B."/>
            <person name="Martin F.M."/>
            <person name="Harder C.B."/>
            <person name="Rigling D."/>
            <person name="Ford K.L."/>
            <person name="Foster G.D."/>
            <person name="Pangilinan J."/>
            <person name="Papanicolaou A."/>
            <person name="Barry K."/>
            <person name="LaButti K."/>
            <person name="Viragh M."/>
            <person name="Koriabine M."/>
            <person name="Yan M."/>
            <person name="Riley R."/>
            <person name="Champramary S."/>
            <person name="Plett K.L."/>
            <person name="Tsai I.J."/>
            <person name="Slot J."/>
            <person name="Sipos G."/>
            <person name="Plett J."/>
            <person name="Nagy L.G."/>
            <person name="Grigoriev I.V."/>
        </authorList>
    </citation>
    <scope>NUCLEOTIDE SEQUENCE</scope>
    <source>
        <strain evidence="2">HWK02</strain>
    </source>
</reference>
<evidence type="ECO:0000256" key="1">
    <source>
        <dbReference type="SAM" id="SignalP"/>
    </source>
</evidence>
<dbReference type="Proteomes" id="UP001175228">
    <property type="component" value="Unassembled WGS sequence"/>
</dbReference>
<comment type="caution">
    <text evidence="2">The sequence shown here is derived from an EMBL/GenBank/DDBJ whole genome shotgun (WGS) entry which is preliminary data.</text>
</comment>
<feature type="chain" id="PRO_5041204659" description="Secreted protein" evidence="1">
    <location>
        <begin position="33"/>
        <end position="72"/>
    </location>
</feature>
<keyword evidence="1" id="KW-0732">Signal</keyword>
<proteinExistence type="predicted"/>
<feature type="signal peptide" evidence="1">
    <location>
        <begin position="1"/>
        <end position="32"/>
    </location>
</feature>
<organism evidence="2 3">
    <name type="scientific">Armillaria luteobubalina</name>
    <dbReference type="NCBI Taxonomy" id="153913"/>
    <lineage>
        <taxon>Eukaryota</taxon>
        <taxon>Fungi</taxon>
        <taxon>Dikarya</taxon>
        <taxon>Basidiomycota</taxon>
        <taxon>Agaricomycotina</taxon>
        <taxon>Agaricomycetes</taxon>
        <taxon>Agaricomycetidae</taxon>
        <taxon>Agaricales</taxon>
        <taxon>Marasmiineae</taxon>
        <taxon>Physalacriaceae</taxon>
        <taxon>Armillaria</taxon>
    </lineage>
</organism>
<keyword evidence="3" id="KW-1185">Reference proteome</keyword>
<dbReference type="EMBL" id="JAUEPU010000006">
    <property type="protein sequence ID" value="KAK0501749.1"/>
    <property type="molecule type" value="Genomic_DNA"/>
</dbReference>
<evidence type="ECO:0008006" key="4">
    <source>
        <dbReference type="Google" id="ProtNLM"/>
    </source>
</evidence>
<accession>A0AA39UXD1</accession>
<evidence type="ECO:0000313" key="3">
    <source>
        <dbReference type="Proteomes" id="UP001175228"/>
    </source>
</evidence>